<dbReference type="AlphaFoldDB" id="A0A9N8KP45"/>
<keyword evidence="1" id="KW-0472">Membrane</keyword>
<proteinExistence type="predicted"/>
<dbReference type="EMBL" id="LR824004">
    <property type="protein sequence ID" value="CAD0194105.1"/>
    <property type="molecule type" value="Genomic_DNA"/>
</dbReference>
<keyword evidence="3" id="KW-1185">Reference proteome</keyword>
<gene>
    <name evidence="2" type="ORF">CINC_LOCUS402</name>
</gene>
<organism evidence="2 3">
    <name type="scientific">Chrysodeixis includens</name>
    <name type="common">Soybean looper</name>
    <name type="synonym">Pseudoplusia includens</name>
    <dbReference type="NCBI Taxonomy" id="689277"/>
    <lineage>
        <taxon>Eukaryota</taxon>
        <taxon>Metazoa</taxon>
        <taxon>Ecdysozoa</taxon>
        <taxon>Arthropoda</taxon>
        <taxon>Hexapoda</taxon>
        <taxon>Insecta</taxon>
        <taxon>Pterygota</taxon>
        <taxon>Neoptera</taxon>
        <taxon>Endopterygota</taxon>
        <taxon>Lepidoptera</taxon>
        <taxon>Glossata</taxon>
        <taxon>Ditrysia</taxon>
        <taxon>Noctuoidea</taxon>
        <taxon>Noctuidae</taxon>
        <taxon>Plusiinae</taxon>
        <taxon>Chrysodeixis</taxon>
    </lineage>
</organism>
<protein>
    <submittedName>
        <fullName evidence="2">Uncharacterized protein</fullName>
    </submittedName>
</protein>
<evidence type="ECO:0000313" key="2">
    <source>
        <dbReference type="EMBL" id="CAD0194105.1"/>
    </source>
</evidence>
<keyword evidence="1" id="KW-1133">Transmembrane helix</keyword>
<accession>A0A9N8KP45</accession>
<reference evidence="2" key="1">
    <citation type="submission" date="2021-12" db="EMBL/GenBank/DDBJ databases">
        <authorList>
            <person name="King R."/>
        </authorList>
    </citation>
    <scope>NUCLEOTIDE SEQUENCE</scope>
</reference>
<name>A0A9N8KP45_CHRIL</name>
<evidence type="ECO:0000256" key="1">
    <source>
        <dbReference type="SAM" id="Phobius"/>
    </source>
</evidence>
<feature type="transmembrane region" description="Helical" evidence="1">
    <location>
        <begin position="64"/>
        <end position="83"/>
    </location>
</feature>
<evidence type="ECO:0000313" key="3">
    <source>
        <dbReference type="Proteomes" id="UP001154114"/>
    </source>
</evidence>
<dbReference type="Proteomes" id="UP001154114">
    <property type="component" value="Chromosome 1"/>
</dbReference>
<sequence>MRADCRDMDSGYQFIPSGQPSVITPLGTCKMGAAPRTFKKNRLNARSGSPRDPRLHANKLKKKICICIYIYYMMYLKLTVFAICPQCYKTLLRTKLHVLRTLYVLTPLQVSKICSINGCIF</sequence>
<keyword evidence="1" id="KW-0812">Transmembrane</keyword>